<sequence length="342" mass="36667">MSLAARQVRNLAGWLIGLVGAVVIAVWVLPSVASYAEMAATIEALSAWELIGLLGLGLVTIASAGFATKLTLPGLTWGKGTLATLCANFLTAFVPTGVDLAVRFAMYKSWGFGARQSASAVALAGLSRYVTLLSLPLLGTAAILVSGRGDEQTPIRLILGSIAFALLISIPWLLLRHESLAKRIALRLQRFVHLLARIVRRPAPPRIAERLLKTHEQIVTQARDRWPSVTVSQLVATLMNAVVLLAAVRFVGLGPDLLSWTEVLYAFALGTIAAVIPLTPGNIGVTELILLGVLGLGAANMESQILAAALLYRIFTWMLPVPLGIASYLFWRYTSRSRAQSK</sequence>
<name>A0A8J3Q9G8_9ACTN</name>
<organism evidence="7 8">
    <name type="scientific">Rhizocola hellebori</name>
    <dbReference type="NCBI Taxonomy" id="1392758"/>
    <lineage>
        <taxon>Bacteria</taxon>
        <taxon>Bacillati</taxon>
        <taxon>Actinomycetota</taxon>
        <taxon>Actinomycetes</taxon>
        <taxon>Micromonosporales</taxon>
        <taxon>Micromonosporaceae</taxon>
        <taxon>Rhizocola</taxon>
    </lineage>
</organism>
<dbReference type="EMBL" id="BONY01000028">
    <property type="protein sequence ID" value="GIH06539.1"/>
    <property type="molecule type" value="Genomic_DNA"/>
</dbReference>
<evidence type="ECO:0000256" key="4">
    <source>
        <dbReference type="ARBA" id="ARBA00022989"/>
    </source>
</evidence>
<feature type="transmembrane region" description="Helical" evidence="6">
    <location>
        <begin position="231"/>
        <end position="251"/>
    </location>
</feature>
<keyword evidence="8" id="KW-1185">Reference proteome</keyword>
<keyword evidence="4 6" id="KW-1133">Transmembrane helix</keyword>
<dbReference type="GO" id="GO:0005886">
    <property type="term" value="C:plasma membrane"/>
    <property type="evidence" value="ECO:0007669"/>
    <property type="project" value="UniProtKB-SubCell"/>
</dbReference>
<feature type="transmembrane region" description="Helical" evidence="6">
    <location>
        <begin position="305"/>
        <end position="331"/>
    </location>
</feature>
<keyword evidence="5 6" id="KW-0472">Membrane</keyword>
<evidence type="ECO:0000313" key="8">
    <source>
        <dbReference type="Proteomes" id="UP000612899"/>
    </source>
</evidence>
<feature type="transmembrane region" description="Helical" evidence="6">
    <location>
        <begin position="263"/>
        <end position="285"/>
    </location>
</feature>
<evidence type="ECO:0000256" key="2">
    <source>
        <dbReference type="ARBA" id="ARBA00022475"/>
    </source>
</evidence>
<dbReference type="InterPro" id="IPR022791">
    <property type="entry name" value="L-PG_synthase/AglD"/>
</dbReference>
<reference evidence="7" key="1">
    <citation type="submission" date="2021-01" db="EMBL/GenBank/DDBJ databases">
        <title>Whole genome shotgun sequence of Rhizocola hellebori NBRC 109834.</title>
        <authorList>
            <person name="Komaki H."/>
            <person name="Tamura T."/>
        </authorList>
    </citation>
    <scope>NUCLEOTIDE SEQUENCE</scope>
    <source>
        <strain evidence="7">NBRC 109834</strain>
    </source>
</reference>
<gene>
    <name evidence="7" type="ORF">Rhe02_46060</name>
</gene>
<feature type="transmembrane region" description="Helical" evidence="6">
    <location>
        <begin position="12"/>
        <end position="30"/>
    </location>
</feature>
<dbReference type="RefSeq" id="WP_203910353.1">
    <property type="nucleotide sequence ID" value="NZ_BONY01000028.1"/>
</dbReference>
<feature type="transmembrane region" description="Helical" evidence="6">
    <location>
        <begin position="82"/>
        <end position="106"/>
    </location>
</feature>
<proteinExistence type="predicted"/>
<dbReference type="Proteomes" id="UP000612899">
    <property type="component" value="Unassembled WGS sequence"/>
</dbReference>
<evidence type="ECO:0000256" key="3">
    <source>
        <dbReference type="ARBA" id="ARBA00022692"/>
    </source>
</evidence>
<dbReference type="AlphaFoldDB" id="A0A8J3Q9G8"/>
<comment type="caution">
    <text evidence="7">The sequence shown here is derived from an EMBL/GenBank/DDBJ whole genome shotgun (WGS) entry which is preliminary data.</text>
</comment>
<evidence type="ECO:0000313" key="7">
    <source>
        <dbReference type="EMBL" id="GIH06539.1"/>
    </source>
</evidence>
<feature type="transmembrane region" description="Helical" evidence="6">
    <location>
        <begin position="157"/>
        <end position="175"/>
    </location>
</feature>
<comment type="subcellular location">
    <subcellularLocation>
        <location evidence="1">Cell membrane</location>
        <topology evidence="1">Multi-pass membrane protein</topology>
    </subcellularLocation>
</comment>
<protein>
    <submittedName>
        <fullName evidence="7">Uncharacterized protein</fullName>
    </submittedName>
</protein>
<evidence type="ECO:0000256" key="1">
    <source>
        <dbReference type="ARBA" id="ARBA00004651"/>
    </source>
</evidence>
<dbReference type="PANTHER" id="PTHR39087">
    <property type="entry name" value="UPF0104 MEMBRANE PROTEIN MJ1595"/>
    <property type="match status" value="1"/>
</dbReference>
<feature type="transmembrane region" description="Helical" evidence="6">
    <location>
        <begin position="126"/>
        <end position="145"/>
    </location>
</feature>
<keyword evidence="2" id="KW-1003">Cell membrane</keyword>
<dbReference type="Pfam" id="PF03706">
    <property type="entry name" value="LPG_synthase_TM"/>
    <property type="match status" value="1"/>
</dbReference>
<feature type="transmembrane region" description="Helical" evidence="6">
    <location>
        <begin position="50"/>
        <end position="70"/>
    </location>
</feature>
<dbReference type="PANTHER" id="PTHR39087:SF2">
    <property type="entry name" value="UPF0104 MEMBRANE PROTEIN MJ1595"/>
    <property type="match status" value="1"/>
</dbReference>
<keyword evidence="3 6" id="KW-0812">Transmembrane</keyword>
<evidence type="ECO:0000256" key="6">
    <source>
        <dbReference type="SAM" id="Phobius"/>
    </source>
</evidence>
<evidence type="ECO:0000256" key="5">
    <source>
        <dbReference type="ARBA" id="ARBA00023136"/>
    </source>
</evidence>
<accession>A0A8J3Q9G8</accession>